<dbReference type="Proteomes" id="UP001332192">
    <property type="component" value="Chromosome"/>
</dbReference>
<dbReference type="PANTHER" id="PTHR43744:SF12">
    <property type="entry name" value="ABC TRANSPORTER PERMEASE PROTEIN MG189-RELATED"/>
    <property type="match status" value="1"/>
</dbReference>
<feature type="transmembrane region" description="Helical" evidence="7">
    <location>
        <begin position="101"/>
        <end position="118"/>
    </location>
</feature>
<evidence type="ECO:0000313" key="10">
    <source>
        <dbReference type="Proteomes" id="UP001332192"/>
    </source>
</evidence>
<dbReference type="SUPFAM" id="SSF161098">
    <property type="entry name" value="MetI-like"/>
    <property type="match status" value="1"/>
</dbReference>
<dbReference type="Pfam" id="PF00528">
    <property type="entry name" value="BPD_transp_1"/>
    <property type="match status" value="1"/>
</dbReference>
<evidence type="ECO:0000256" key="3">
    <source>
        <dbReference type="ARBA" id="ARBA00022475"/>
    </source>
</evidence>
<comment type="subcellular location">
    <subcellularLocation>
        <location evidence="1 7">Cell membrane</location>
        <topology evidence="1 7">Multi-pass membrane protein</topology>
    </subcellularLocation>
</comment>
<gene>
    <name evidence="9" type="ORF">U7230_09710</name>
</gene>
<sequence length="275" mass="31165">MKRRDDFVRYAVQVALVAGAVLVAVPFLWMLVTSLKEPDQVFTQPIHWVPHPVRWRNYVEAWQAAPFARYFLNSAVVAVVTTAGQLVVSAMAAYAFARLDFYLREPLFALFLGTMMIPEPLRLVPNFLVLSRLGWIDTYLALTVPWMISVFSIFLLRQFFQTIPQELEDAAAVDGCPRWRFLTQILVPLARPAVLTAGLFTFIGSWNAFLWPLIVTNRETMRPIQVGVATFFQEYGTLPNLAMAASTMAVAPVLLFFFLVQRQFIEGIIRTGLKG</sequence>
<reference evidence="9 10" key="1">
    <citation type="journal article" date="2024" name="Front. Microbiol.">
        <title>Novel thermophilic genera Geochorda gen. nov. and Carboxydochorda gen. nov. from the deep terrestrial subsurface reveal the ecophysiological diversity in the class Limnochordia.</title>
        <authorList>
            <person name="Karnachuk O.V."/>
            <person name="Lukina A.P."/>
            <person name="Avakyan M.R."/>
            <person name="Kadnikov V.V."/>
            <person name="Begmatov S."/>
            <person name="Beletsky A.V."/>
            <person name="Vlasova K.G."/>
            <person name="Novikov A.A."/>
            <person name="Shcherbakova V.A."/>
            <person name="Mardanov A.V."/>
            <person name="Ravin N.V."/>
        </authorList>
    </citation>
    <scope>NUCLEOTIDE SEQUENCE [LARGE SCALE GENOMIC DNA]</scope>
    <source>
        <strain evidence="9 10">L945</strain>
    </source>
</reference>
<feature type="transmembrane region" description="Helical" evidence="7">
    <location>
        <begin position="138"/>
        <end position="156"/>
    </location>
</feature>
<comment type="similarity">
    <text evidence="7">Belongs to the binding-protein-dependent transport system permease family.</text>
</comment>
<evidence type="ECO:0000256" key="1">
    <source>
        <dbReference type="ARBA" id="ARBA00004651"/>
    </source>
</evidence>
<dbReference type="CDD" id="cd06261">
    <property type="entry name" value="TM_PBP2"/>
    <property type="match status" value="1"/>
</dbReference>
<dbReference type="InterPro" id="IPR035906">
    <property type="entry name" value="MetI-like_sf"/>
</dbReference>
<keyword evidence="2 7" id="KW-0813">Transport</keyword>
<dbReference type="RefSeq" id="WP_324715644.1">
    <property type="nucleotide sequence ID" value="NZ_CP141615.1"/>
</dbReference>
<evidence type="ECO:0000256" key="2">
    <source>
        <dbReference type="ARBA" id="ARBA00022448"/>
    </source>
</evidence>
<organism evidence="9 10">
    <name type="scientific">Carboxydichorda subterranea</name>
    <dbReference type="NCBI Taxonomy" id="3109565"/>
    <lineage>
        <taxon>Bacteria</taxon>
        <taxon>Bacillati</taxon>
        <taxon>Bacillota</taxon>
        <taxon>Limnochordia</taxon>
        <taxon>Limnochordales</taxon>
        <taxon>Geochordaceae</taxon>
        <taxon>Carboxydichorda</taxon>
    </lineage>
</organism>
<evidence type="ECO:0000259" key="8">
    <source>
        <dbReference type="PROSITE" id="PS50928"/>
    </source>
</evidence>
<dbReference type="PANTHER" id="PTHR43744">
    <property type="entry name" value="ABC TRANSPORTER PERMEASE PROTEIN MG189-RELATED-RELATED"/>
    <property type="match status" value="1"/>
</dbReference>
<feature type="domain" description="ABC transmembrane type-1" evidence="8">
    <location>
        <begin position="71"/>
        <end position="260"/>
    </location>
</feature>
<evidence type="ECO:0000313" key="9">
    <source>
        <dbReference type="EMBL" id="WRP16372.1"/>
    </source>
</evidence>
<name>A0ABZ1BW60_9FIRM</name>
<evidence type="ECO:0000256" key="7">
    <source>
        <dbReference type="RuleBase" id="RU363032"/>
    </source>
</evidence>
<proteinExistence type="inferred from homology"/>
<accession>A0ABZ1BW60</accession>
<feature type="transmembrane region" description="Helical" evidence="7">
    <location>
        <begin position="70"/>
        <end position="94"/>
    </location>
</feature>
<evidence type="ECO:0000256" key="5">
    <source>
        <dbReference type="ARBA" id="ARBA00022989"/>
    </source>
</evidence>
<keyword evidence="4 7" id="KW-0812">Transmembrane</keyword>
<keyword evidence="5 7" id="KW-1133">Transmembrane helix</keyword>
<keyword evidence="10" id="KW-1185">Reference proteome</keyword>
<keyword evidence="3" id="KW-1003">Cell membrane</keyword>
<dbReference type="InterPro" id="IPR000515">
    <property type="entry name" value="MetI-like"/>
</dbReference>
<feature type="transmembrane region" description="Helical" evidence="7">
    <location>
        <begin position="241"/>
        <end position="260"/>
    </location>
</feature>
<feature type="transmembrane region" description="Helical" evidence="7">
    <location>
        <begin position="7"/>
        <end position="32"/>
    </location>
</feature>
<dbReference type="Gene3D" id="1.10.3720.10">
    <property type="entry name" value="MetI-like"/>
    <property type="match status" value="1"/>
</dbReference>
<dbReference type="EMBL" id="CP141615">
    <property type="protein sequence ID" value="WRP16372.1"/>
    <property type="molecule type" value="Genomic_DNA"/>
</dbReference>
<feature type="transmembrane region" description="Helical" evidence="7">
    <location>
        <begin position="193"/>
        <end position="214"/>
    </location>
</feature>
<protein>
    <submittedName>
        <fullName evidence="9">Carbohydrate ABC transporter permease</fullName>
    </submittedName>
</protein>
<evidence type="ECO:0000256" key="6">
    <source>
        <dbReference type="ARBA" id="ARBA00023136"/>
    </source>
</evidence>
<keyword evidence="6 7" id="KW-0472">Membrane</keyword>
<evidence type="ECO:0000256" key="4">
    <source>
        <dbReference type="ARBA" id="ARBA00022692"/>
    </source>
</evidence>
<dbReference type="PROSITE" id="PS50928">
    <property type="entry name" value="ABC_TM1"/>
    <property type="match status" value="1"/>
</dbReference>